<evidence type="ECO:0000256" key="7">
    <source>
        <dbReference type="ARBA" id="ARBA00016273"/>
    </source>
</evidence>
<evidence type="ECO:0000256" key="8">
    <source>
        <dbReference type="ARBA" id="ARBA00022605"/>
    </source>
</evidence>
<keyword evidence="20" id="KW-1185">Reference proteome</keyword>
<dbReference type="InterPro" id="IPR045865">
    <property type="entry name" value="ACT-like_dom_sf"/>
</dbReference>
<dbReference type="CDD" id="cd04913">
    <property type="entry name" value="ACT_AKii-LysC-BS-like_1"/>
    <property type="match status" value="1"/>
</dbReference>
<dbReference type="InterPro" id="IPR041740">
    <property type="entry name" value="AKii-LysC-BS"/>
</dbReference>
<evidence type="ECO:0000256" key="11">
    <source>
        <dbReference type="ARBA" id="ARBA00022777"/>
    </source>
</evidence>
<dbReference type="PANTHER" id="PTHR21499:SF3">
    <property type="entry name" value="ASPARTOKINASE"/>
    <property type="match status" value="1"/>
</dbReference>
<sequence>MGIVVQKYGGSSLADADAIKRVARRIVEVKKSGHDVVVAVSAMGDTTDDLLDLAAAVTPLPPARELDMLQSAGERISMALVAMAISDLGYTARSFTGSQAGVITDAQHGKAKIIDVTPGRVTQAIGEGHIVIVAGFQGVSQDTKEITTLGRGGSDTTAVALAAALEADVCEIYTDVDGVFTADPRIVPSARKLDRVSYEEMLELAACGAKILHLRCVEYGRRYGIPIHVRSSFSQLEGTWVVSDTGLQGPEETTMEQPIIAGVAHDRSEAKITVVGVPDKVGEAARIFEALADAQINLDMIVQNVSAAATSLTDISFTLPRTDGQVAMTALARIQAEVGYDKLLYDDKIGKVSLIGAGMRSHPGITSKFFAALASAGVNIGMISTSEIRISVVVDENAVDDAVRATHTAFDLDADEVEAVVYGGTGR</sequence>
<dbReference type="EMBL" id="BNAD01000001">
    <property type="protein sequence ID" value="GHE16172.1"/>
    <property type="molecule type" value="Genomic_DNA"/>
</dbReference>
<accession>A0ABQ3HHN6</accession>
<dbReference type="InterPro" id="IPR002912">
    <property type="entry name" value="ACT_dom"/>
</dbReference>
<dbReference type="NCBIfam" id="NF005155">
    <property type="entry name" value="PRK06635.1-4"/>
    <property type="match status" value="1"/>
</dbReference>
<dbReference type="PROSITE" id="PS00324">
    <property type="entry name" value="ASPARTOKINASE"/>
    <property type="match status" value="1"/>
</dbReference>
<dbReference type="SUPFAM" id="SSF53633">
    <property type="entry name" value="Carbamate kinase-like"/>
    <property type="match status" value="1"/>
</dbReference>
<protein>
    <recommendedName>
        <fullName evidence="7 16">Aspartokinase</fullName>
        <ecNumber evidence="6 16">2.7.2.4</ecNumber>
    </recommendedName>
</protein>
<evidence type="ECO:0000256" key="9">
    <source>
        <dbReference type="ARBA" id="ARBA00022679"/>
    </source>
</evidence>
<keyword evidence="8 17" id="KW-0028">Amino-acid biosynthesis</keyword>
<dbReference type="Proteomes" id="UP000597341">
    <property type="component" value="Unassembled WGS sequence"/>
</dbReference>
<dbReference type="EC" id="2.7.2.4" evidence="6 16"/>
<evidence type="ECO:0000256" key="3">
    <source>
        <dbReference type="ARBA" id="ARBA00004986"/>
    </source>
</evidence>
<name>A0ABQ3HHN6_9ACTN</name>
<feature type="domain" description="ACT" evidence="18">
    <location>
        <begin position="354"/>
        <end position="427"/>
    </location>
</feature>
<dbReference type="InterPro" id="IPR018042">
    <property type="entry name" value="Aspartate_kinase_CS"/>
</dbReference>
<evidence type="ECO:0000256" key="5">
    <source>
        <dbReference type="ARBA" id="ARBA00010122"/>
    </source>
</evidence>
<evidence type="ECO:0000256" key="2">
    <source>
        <dbReference type="ARBA" id="ARBA00004766"/>
    </source>
</evidence>
<dbReference type="PROSITE" id="PS51671">
    <property type="entry name" value="ACT"/>
    <property type="match status" value="2"/>
</dbReference>
<dbReference type="NCBIfam" id="NF005153">
    <property type="entry name" value="PRK06635.1-1"/>
    <property type="match status" value="1"/>
</dbReference>
<dbReference type="NCBIfam" id="TIGR00657">
    <property type="entry name" value="asp_kinases"/>
    <property type="match status" value="1"/>
</dbReference>
<evidence type="ECO:0000256" key="6">
    <source>
        <dbReference type="ARBA" id="ARBA00013059"/>
    </source>
</evidence>
<dbReference type="NCBIfam" id="TIGR00656">
    <property type="entry name" value="asp_kin_monofn"/>
    <property type="match status" value="1"/>
</dbReference>
<evidence type="ECO:0000256" key="16">
    <source>
        <dbReference type="RuleBase" id="RU003448"/>
    </source>
</evidence>
<dbReference type="RefSeq" id="WP_191278013.1">
    <property type="nucleotide sequence ID" value="NZ_BNAD01000001.1"/>
</dbReference>
<evidence type="ECO:0000256" key="4">
    <source>
        <dbReference type="ARBA" id="ARBA00005139"/>
    </source>
</evidence>
<evidence type="ECO:0000256" key="12">
    <source>
        <dbReference type="ARBA" id="ARBA00022840"/>
    </source>
</evidence>
<keyword evidence="10" id="KW-0547">Nucleotide-binding</keyword>
<evidence type="ECO:0000256" key="13">
    <source>
        <dbReference type="ARBA" id="ARBA00022915"/>
    </source>
</evidence>
<gene>
    <name evidence="19" type="ORF">GCM10011376_07870</name>
</gene>
<dbReference type="Gene3D" id="3.30.2130.10">
    <property type="entry name" value="VC0802-like"/>
    <property type="match status" value="1"/>
</dbReference>
<evidence type="ECO:0000259" key="18">
    <source>
        <dbReference type="PROSITE" id="PS51671"/>
    </source>
</evidence>
<evidence type="ECO:0000256" key="1">
    <source>
        <dbReference type="ARBA" id="ARBA00002843"/>
    </source>
</evidence>
<evidence type="ECO:0000256" key="15">
    <source>
        <dbReference type="ARBA" id="ARBA00047872"/>
    </source>
</evidence>
<comment type="pathway">
    <text evidence="3 17">Amino-acid biosynthesis; L-methionine biosynthesis via de novo pathway; L-homoserine from L-aspartate: step 1/3.</text>
</comment>
<keyword evidence="13" id="KW-0220">Diaminopimelate biosynthesis</keyword>
<dbReference type="PIRSF" id="PIRSF000726">
    <property type="entry name" value="Asp_kin"/>
    <property type="match status" value="1"/>
</dbReference>
<comment type="catalytic activity">
    <reaction evidence="15 16">
        <text>L-aspartate + ATP = 4-phospho-L-aspartate + ADP</text>
        <dbReference type="Rhea" id="RHEA:23776"/>
        <dbReference type="ChEBI" id="CHEBI:29991"/>
        <dbReference type="ChEBI" id="CHEBI:30616"/>
        <dbReference type="ChEBI" id="CHEBI:57535"/>
        <dbReference type="ChEBI" id="CHEBI:456216"/>
        <dbReference type="EC" id="2.7.2.4"/>
    </reaction>
</comment>
<reference evidence="20" key="1">
    <citation type="journal article" date="2019" name="Int. J. Syst. Evol. Microbiol.">
        <title>The Global Catalogue of Microorganisms (GCM) 10K type strain sequencing project: providing services to taxonomists for standard genome sequencing and annotation.</title>
        <authorList>
            <consortium name="The Broad Institute Genomics Platform"/>
            <consortium name="The Broad Institute Genome Sequencing Center for Infectious Disease"/>
            <person name="Wu L."/>
            <person name="Ma J."/>
        </authorList>
    </citation>
    <scope>NUCLEOTIDE SEQUENCE [LARGE SCALE GENOMIC DNA]</scope>
    <source>
        <strain evidence="20">CGMCC 1.12791</strain>
    </source>
</reference>
<feature type="domain" description="ACT" evidence="18">
    <location>
        <begin position="272"/>
        <end position="348"/>
    </location>
</feature>
<organism evidence="19 20">
    <name type="scientific">Nocardioides flavus</name>
    <name type="common">ex Wang et al. 2016</name>
    <dbReference type="NCBI Taxonomy" id="2058780"/>
    <lineage>
        <taxon>Bacteria</taxon>
        <taxon>Bacillati</taxon>
        <taxon>Actinomycetota</taxon>
        <taxon>Actinomycetes</taxon>
        <taxon>Propionibacteriales</taxon>
        <taxon>Nocardioidaceae</taxon>
        <taxon>Nocardioides</taxon>
    </lineage>
</organism>
<dbReference type="InterPro" id="IPR036393">
    <property type="entry name" value="AceGlu_kinase-like_sf"/>
</dbReference>
<dbReference type="SUPFAM" id="SSF55021">
    <property type="entry name" value="ACT-like"/>
    <property type="match status" value="2"/>
</dbReference>
<comment type="pathway">
    <text evidence="4 17">Amino-acid biosynthesis; L-threonine biosynthesis; L-threonine from L-aspartate: step 1/5.</text>
</comment>
<comment type="pathway">
    <text evidence="2 17">Amino-acid biosynthesis; L-lysine biosynthesis via DAP pathway; (S)-tetrahydrodipicolinate from L-aspartate: step 1/4.</text>
</comment>
<evidence type="ECO:0000256" key="17">
    <source>
        <dbReference type="RuleBase" id="RU004249"/>
    </source>
</evidence>
<dbReference type="InterPro" id="IPR054352">
    <property type="entry name" value="ACT_Aspartokinase"/>
</dbReference>
<evidence type="ECO:0000313" key="19">
    <source>
        <dbReference type="EMBL" id="GHE16172.1"/>
    </source>
</evidence>
<evidence type="ECO:0000313" key="20">
    <source>
        <dbReference type="Proteomes" id="UP000597341"/>
    </source>
</evidence>
<dbReference type="InterPro" id="IPR001341">
    <property type="entry name" value="Asp_kinase"/>
</dbReference>
<dbReference type="Pfam" id="PF00696">
    <property type="entry name" value="AA_kinase"/>
    <property type="match status" value="1"/>
</dbReference>
<dbReference type="InterPro" id="IPR001048">
    <property type="entry name" value="Asp/Glu/Uridylate_kinase"/>
</dbReference>
<dbReference type="PANTHER" id="PTHR21499">
    <property type="entry name" value="ASPARTATE KINASE"/>
    <property type="match status" value="1"/>
</dbReference>
<dbReference type="NCBIfam" id="NF005154">
    <property type="entry name" value="PRK06635.1-2"/>
    <property type="match status" value="1"/>
</dbReference>
<keyword evidence="12" id="KW-0067">ATP-binding</keyword>
<comment type="caution">
    <text evidence="19">The sequence shown here is derived from an EMBL/GenBank/DDBJ whole genome shotgun (WGS) entry which is preliminary data.</text>
</comment>
<comment type="function">
    <text evidence="1">Catalyzes the phosphorylation of the beta-carboxyl group of aspartic acid with ATP to yield 4-phospho-L-aspartate, which is involved in the branched biosynthetic pathway leading to the biosynthesis of amino acids lysine, threonine, isoleucine and methionine.</text>
</comment>
<proteinExistence type="inferred from homology"/>
<dbReference type="Gene3D" id="3.40.1160.10">
    <property type="entry name" value="Acetylglutamate kinase-like"/>
    <property type="match status" value="1"/>
</dbReference>
<comment type="similarity">
    <text evidence="5 16">Belongs to the aspartokinase family.</text>
</comment>
<dbReference type="CDD" id="cd04923">
    <property type="entry name" value="ACT_AK-LysC-DapG-like_2"/>
    <property type="match status" value="1"/>
</dbReference>
<dbReference type="InterPro" id="IPR005260">
    <property type="entry name" value="Asp_kin_monofn"/>
</dbReference>
<dbReference type="Pfam" id="PF22468">
    <property type="entry name" value="ACT_9"/>
    <property type="match status" value="2"/>
</dbReference>
<evidence type="ECO:0000256" key="14">
    <source>
        <dbReference type="ARBA" id="ARBA00023154"/>
    </source>
</evidence>
<keyword evidence="11 16" id="KW-0418">Kinase</keyword>
<evidence type="ECO:0000256" key="10">
    <source>
        <dbReference type="ARBA" id="ARBA00022741"/>
    </source>
</evidence>
<keyword evidence="14" id="KW-0457">Lysine biosynthesis</keyword>
<dbReference type="CDD" id="cd04261">
    <property type="entry name" value="AAK_AKii-LysC-BS"/>
    <property type="match status" value="1"/>
</dbReference>
<keyword evidence="9 16" id="KW-0808">Transferase</keyword>